<accession>A0A517Q1G7</accession>
<name>A0A517Q1G7_9PLAN</name>
<keyword evidence="2" id="KW-1185">Reference proteome</keyword>
<evidence type="ECO:0000313" key="1">
    <source>
        <dbReference type="EMBL" id="QDT25480.1"/>
    </source>
</evidence>
<dbReference type="EMBL" id="CP037421">
    <property type="protein sequence ID" value="QDT25480.1"/>
    <property type="molecule type" value="Genomic_DNA"/>
</dbReference>
<gene>
    <name evidence="1" type="ORF">Enr10x_07760</name>
</gene>
<reference evidence="1 2" key="1">
    <citation type="submission" date="2019-03" db="EMBL/GenBank/DDBJ databases">
        <title>Deep-cultivation of Planctomycetes and their phenomic and genomic characterization uncovers novel biology.</title>
        <authorList>
            <person name="Wiegand S."/>
            <person name="Jogler M."/>
            <person name="Boedeker C."/>
            <person name="Pinto D."/>
            <person name="Vollmers J."/>
            <person name="Rivas-Marin E."/>
            <person name="Kohn T."/>
            <person name="Peeters S.H."/>
            <person name="Heuer A."/>
            <person name="Rast P."/>
            <person name="Oberbeckmann S."/>
            <person name="Bunk B."/>
            <person name="Jeske O."/>
            <person name="Meyerdierks A."/>
            <person name="Storesund J.E."/>
            <person name="Kallscheuer N."/>
            <person name="Luecker S."/>
            <person name="Lage O.M."/>
            <person name="Pohl T."/>
            <person name="Merkel B.J."/>
            <person name="Hornburger P."/>
            <person name="Mueller R.-W."/>
            <person name="Bruemmer F."/>
            <person name="Labrenz M."/>
            <person name="Spormann A.M."/>
            <person name="Op den Camp H."/>
            <person name="Overmann J."/>
            <person name="Amann R."/>
            <person name="Jetten M.S.M."/>
            <person name="Mascher T."/>
            <person name="Medema M.H."/>
            <person name="Devos D.P."/>
            <person name="Kaster A.-K."/>
            <person name="Ovreas L."/>
            <person name="Rohde M."/>
            <person name="Galperin M.Y."/>
            <person name="Jogler C."/>
        </authorList>
    </citation>
    <scope>NUCLEOTIDE SEQUENCE [LARGE SCALE GENOMIC DNA]</scope>
    <source>
        <strain evidence="1 2">Enr10</strain>
    </source>
</reference>
<sequence length="58" mass="6633">MIIPHDKQKDRTSQTLSFIELQFGDRKLVGIPLWAFGGLTIFMTDYANVGRTVLNHLK</sequence>
<proteinExistence type="predicted"/>
<dbReference type="Proteomes" id="UP000315647">
    <property type="component" value="Chromosome"/>
</dbReference>
<protein>
    <submittedName>
        <fullName evidence="1">Uncharacterized protein</fullName>
    </submittedName>
</protein>
<organism evidence="1 2">
    <name type="scientific">Gimesia panareensis</name>
    <dbReference type="NCBI Taxonomy" id="2527978"/>
    <lineage>
        <taxon>Bacteria</taxon>
        <taxon>Pseudomonadati</taxon>
        <taxon>Planctomycetota</taxon>
        <taxon>Planctomycetia</taxon>
        <taxon>Planctomycetales</taxon>
        <taxon>Planctomycetaceae</taxon>
        <taxon>Gimesia</taxon>
    </lineage>
</organism>
<dbReference type="AlphaFoldDB" id="A0A517Q1G7"/>
<evidence type="ECO:0000313" key="2">
    <source>
        <dbReference type="Proteomes" id="UP000315647"/>
    </source>
</evidence>